<dbReference type="InterPro" id="IPR026960">
    <property type="entry name" value="RVT-Znf"/>
</dbReference>
<dbReference type="InterPro" id="IPR012337">
    <property type="entry name" value="RNaseH-like_sf"/>
</dbReference>
<keyword evidence="2" id="KW-1185">Reference proteome</keyword>
<dbReference type="InterPro" id="IPR036691">
    <property type="entry name" value="Endo/exonu/phosph_ase_sf"/>
</dbReference>
<evidence type="ECO:0000259" key="1">
    <source>
        <dbReference type="PROSITE" id="PS50878"/>
    </source>
</evidence>
<feature type="domain" description="Reverse transcriptase" evidence="1">
    <location>
        <begin position="417"/>
        <end position="699"/>
    </location>
</feature>
<dbReference type="Pfam" id="PF13966">
    <property type="entry name" value="zf-RVT"/>
    <property type="match status" value="1"/>
</dbReference>
<dbReference type="PANTHER" id="PTHR46890">
    <property type="entry name" value="NON-LTR RETROLELEMENT REVERSE TRANSCRIPTASE-LIKE PROTEIN-RELATED"/>
    <property type="match status" value="1"/>
</dbReference>
<reference evidence="2" key="1">
    <citation type="journal article" date="2020" name="Nat. Genet.">
        <title>Genomic diversifications of five Gossypium allopolyploid species and their impact on cotton improvement.</title>
        <authorList>
            <person name="Chen Z.J."/>
            <person name="Sreedasyam A."/>
            <person name="Ando A."/>
            <person name="Song Q."/>
            <person name="De Santiago L.M."/>
            <person name="Hulse-Kemp A.M."/>
            <person name="Ding M."/>
            <person name="Ye W."/>
            <person name="Kirkbride R.C."/>
            <person name="Jenkins J."/>
            <person name="Plott C."/>
            <person name="Lovell J."/>
            <person name="Lin Y.M."/>
            <person name="Vaughn R."/>
            <person name="Liu B."/>
            <person name="Simpson S."/>
            <person name="Scheffler B.E."/>
            <person name="Wen L."/>
            <person name="Saski C.A."/>
            <person name="Grover C.E."/>
            <person name="Hu G."/>
            <person name="Conover J.L."/>
            <person name="Carlson J.W."/>
            <person name="Shu S."/>
            <person name="Boston L.B."/>
            <person name="Williams M."/>
            <person name="Peterson D.G."/>
            <person name="McGee K."/>
            <person name="Jones D.C."/>
            <person name="Wendel J.F."/>
            <person name="Stelly D.M."/>
            <person name="Grimwood J."/>
            <person name="Schmutz J."/>
        </authorList>
    </citation>
    <scope>NUCLEOTIDE SEQUENCE [LARGE SCALE GENOMIC DNA]</scope>
    <source>
        <strain evidence="2">cv. TM-1</strain>
    </source>
</reference>
<dbReference type="Pfam" id="PF13456">
    <property type="entry name" value="RVT_3"/>
    <property type="match status" value="1"/>
</dbReference>
<dbReference type="Proteomes" id="UP000818029">
    <property type="component" value="Chromosome D05"/>
</dbReference>
<evidence type="ECO:0000313" key="2">
    <source>
        <dbReference type="Proteomes" id="UP000818029"/>
    </source>
</evidence>
<dbReference type="SUPFAM" id="SSF56219">
    <property type="entry name" value="DNase I-like"/>
    <property type="match status" value="1"/>
</dbReference>
<dbReference type="PROSITE" id="PS50878">
    <property type="entry name" value="RT_POL"/>
    <property type="match status" value="1"/>
</dbReference>
<dbReference type="SUPFAM" id="SSF56672">
    <property type="entry name" value="DNA/RNA polymerases"/>
    <property type="match status" value="1"/>
</dbReference>
<reference evidence="3" key="2">
    <citation type="submission" date="2025-08" db="UniProtKB">
        <authorList>
            <consortium name="RefSeq"/>
        </authorList>
    </citation>
    <scope>IDENTIFICATION</scope>
</reference>
<accession>A0ABM2ZZK1</accession>
<dbReference type="Gene3D" id="3.60.10.10">
    <property type="entry name" value="Endonuclease/exonuclease/phosphatase"/>
    <property type="match status" value="1"/>
</dbReference>
<dbReference type="PANTHER" id="PTHR46890:SF49">
    <property type="entry name" value="RNA-DIRECTED DNA POLYMERASE"/>
    <property type="match status" value="1"/>
</dbReference>
<dbReference type="Pfam" id="PF00078">
    <property type="entry name" value="RVT_1"/>
    <property type="match status" value="1"/>
</dbReference>
<protein>
    <recommendedName>
        <fullName evidence="1">Reverse transcriptase domain-containing protein</fullName>
    </recommendedName>
</protein>
<proteinExistence type="predicted"/>
<dbReference type="InterPro" id="IPR002156">
    <property type="entry name" value="RNaseH_domain"/>
</dbReference>
<organism evidence="2 3">
    <name type="scientific">Gossypium hirsutum</name>
    <name type="common">Upland cotton</name>
    <name type="synonym">Gossypium mexicanum</name>
    <dbReference type="NCBI Taxonomy" id="3635"/>
    <lineage>
        <taxon>Eukaryota</taxon>
        <taxon>Viridiplantae</taxon>
        <taxon>Streptophyta</taxon>
        <taxon>Embryophyta</taxon>
        <taxon>Tracheophyta</taxon>
        <taxon>Spermatophyta</taxon>
        <taxon>Magnoliopsida</taxon>
        <taxon>eudicotyledons</taxon>
        <taxon>Gunneridae</taxon>
        <taxon>Pentapetalae</taxon>
        <taxon>rosids</taxon>
        <taxon>malvids</taxon>
        <taxon>Malvales</taxon>
        <taxon>Malvaceae</taxon>
        <taxon>Malvoideae</taxon>
        <taxon>Gossypium</taxon>
    </lineage>
</organism>
<evidence type="ECO:0000313" key="3">
    <source>
        <dbReference type="RefSeq" id="XP_040948064.1"/>
    </source>
</evidence>
<dbReference type="CDD" id="cd06222">
    <property type="entry name" value="RNase_H_like"/>
    <property type="match status" value="1"/>
</dbReference>
<dbReference type="InterPro" id="IPR052343">
    <property type="entry name" value="Retrotransposon-Effector_Assoc"/>
</dbReference>
<dbReference type="RefSeq" id="XP_040948064.1">
    <property type="nucleotide sequence ID" value="XM_041092130.1"/>
</dbReference>
<name>A0ABM2ZZK1_GOSHI</name>
<sequence length="1254" mass="143250">MGTRGGLSLGWNGNSLITLKSFSSFHIDVVVHDNEDGGCWRLTGFYGNLDEKCRYESWNILRHLNYDPSIPWVVLGDFNEITKSFEKKGGRLRSERQMKEFCMALEDCSLNDLGYIGRWFTWERGRFLATNIRERLDRGVATLNWMNLFPGYQLEHLSHSFSDHCLILLDTKGPGTYDRNKQIKTFRFEAKWCLENSFEEMVRKWWKDIPGGVLSKLDRLGFQMQQWSQAKFKEEKRTRVDLENRLNYLYSQDPSDEILADIVEAQLGINMEADKEEVLWEQRARVNWLKNGDRNTSYFHKIAVQRHLRNRIVELEDETGRRTTSTSECLKVASVYFKKLFTASDVGSDEHLFGLVERRITDSMNEKLLHHFTEEDIFNGVQSMAPLKALRVDGFPALFFQKYWHIIESDVSSYCLSILNGQAEMGNINKTRIILIPKVDKPRNMGHFRPISLCNAIYKIVAKVLVNRMSDTLGVCINEAQGAFIPGRLISDNVLIAYEVLHSLKMKKKCKKGNFALKLDMSKAYDRVECDFLAGMMTHLGFHIDWIVRIMRCVYSVSYSVSLNGAVGDWFSPSKGLRQGDPLSPYLFLICAEGFSTLIQEAKQNGQMVGAAIGRERLTINHLFFADDCILFGDAMSNGARVVRDVIREYETVSGQRVNFDKSLIYFGANVDSDFKVDIVNLLGVRKALNPEKYLGLPMMIGRRKTWAFANIVDRFKKRIKGWSLRYLSMGGKEVWRILDQPHCLLARVFKARYFPKSDVLSAKIGAYPSFTWRSICIAHEVIGDEVLWRVGKGDRINIWNDPWLPDSCTWDRTLLLKIVDENTTDRILAIPISVSRPEDRVVWKHEGSGEYTVKSGYRVLFTAHLQSTAYMPIIEEVYIDFYKDLWSLNIPDKIKIHIWRLVNNLVPHFGNLARRMLCVDTYCPLCKYKLEDTNHLVWSCDILQQVWASLSIKVSSFDESLSHKLQFVNTFSAADDQQKRIIVIAMWSLWFHRNKSVHEGINFSMQAVLGFIRGYEQEIHCSRLLLCPTLRTKVKGIWRPPDIGVLKFNFDAAFVKNERTATTAVLARNDTDEIVGAETYLFADIVDAFVAEARACERVLIFARSMCSRRLIVEGDSLTVIKNIQKKGNDNSVISSITHHIYNLGLSFEIVSYLAVLREANEAAHTLALEGKKQKVCGSWVQGVPASVRLAALKDCSSLIILGSDSKGKESVADIGAGILLVGSSCLACRFFFLVADVSVTVHLELLSNISFI</sequence>
<dbReference type="SUPFAM" id="SSF53098">
    <property type="entry name" value="Ribonuclease H-like"/>
    <property type="match status" value="1"/>
</dbReference>
<dbReference type="InterPro" id="IPR000477">
    <property type="entry name" value="RT_dom"/>
</dbReference>
<dbReference type="InterPro" id="IPR036397">
    <property type="entry name" value="RNaseH_sf"/>
</dbReference>
<dbReference type="Gene3D" id="3.30.420.10">
    <property type="entry name" value="Ribonuclease H-like superfamily/Ribonuclease H"/>
    <property type="match status" value="1"/>
</dbReference>
<dbReference type="InterPro" id="IPR043502">
    <property type="entry name" value="DNA/RNA_pol_sf"/>
</dbReference>
<dbReference type="InterPro" id="IPR044730">
    <property type="entry name" value="RNase_H-like_dom_plant"/>
</dbReference>
<dbReference type="GeneID" id="121216729"/>
<dbReference type="CDD" id="cd01650">
    <property type="entry name" value="RT_nLTR_like"/>
    <property type="match status" value="1"/>
</dbReference>
<gene>
    <name evidence="3" type="primary">LOC121216729</name>
</gene>